<keyword evidence="3" id="KW-1185">Reference proteome</keyword>
<feature type="region of interest" description="Disordered" evidence="1">
    <location>
        <begin position="84"/>
        <end position="106"/>
    </location>
</feature>
<dbReference type="Proteomes" id="UP000246702">
    <property type="component" value="Unassembled WGS sequence"/>
</dbReference>
<feature type="compositionally biased region" description="Polar residues" evidence="1">
    <location>
        <begin position="85"/>
        <end position="102"/>
    </location>
</feature>
<sequence>MNGLPGDILRWFGEDNDLDLALDKKPTHFTDSTTKAPYRKKSYFRRTLSLNSARFTRSQALAVSQSPTTPSFLANILTRDLRSRPLSSKTQSHHVTPSTSGSIDPCAQYYQNPEARLKLRLYLASPHNFDEAIELGFPAPGVRDVALDQQSSPKHNPKSRRATIMPSEVGQNANLGTSRDHISGLVQASCVLRHSVSCNDLPLDDGQQTSTINPKVDLQQKLGKREMTLKMTLTRPDLRTNSWIDIPPVIDTPGAIEATKPPSADIDSQLRDSDEEKRSRIKDVWYKLQIWK</sequence>
<evidence type="ECO:0000256" key="1">
    <source>
        <dbReference type="SAM" id="MobiDB-lite"/>
    </source>
</evidence>
<feature type="region of interest" description="Disordered" evidence="1">
    <location>
        <begin position="252"/>
        <end position="277"/>
    </location>
</feature>
<evidence type="ECO:0000313" key="3">
    <source>
        <dbReference type="Proteomes" id="UP000246702"/>
    </source>
</evidence>
<protein>
    <submittedName>
        <fullName evidence="2">Uncharacterized protein</fullName>
    </submittedName>
</protein>
<organism evidence="2 3">
    <name type="scientific">Aspergillus sclerotioniger CBS 115572</name>
    <dbReference type="NCBI Taxonomy" id="1450535"/>
    <lineage>
        <taxon>Eukaryota</taxon>
        <taxon>Fungi</taxon>
        <taxon>Dikarya</taxon>
        <taxon>Ascomycota</taxon>
        <taxon>Pezizomycotina</taxon>
        <taxon>Eurotiomycetes</taxon>
        <taxon>Eurotiomycetidae</taxon>
        <taxon>Eurotiales</taxon>
        <taxon>Aspergillaceae</taxon>
        <taxon>Aspergillus</taxon>
        <taxon>Aspergillus subgen. Circumdati</taxon>
    </lineage>
</organism>
<name>A0A317UV37_9EURO</name>
<dbReference type="OrthoDB" id="5380370at2759"/>
<dbReference type="RefSeq" id="XP_025461411.1">
    <property type="nucleotide sequence ID" value="XM_025616733.1"/>
</dbReference>
<dbReference type="GeneID" id="37118876"/>
<dbReference type="EMBL" id="MSFK01000059">
    <property type="protein sequence ID" value="PWY65286.1"/>
    <property type="molecule type" value="Genomic_DNA"/>
</dbReference>
<gene>
    <name evidence="2" type="ORF">BO94DRAFT_614360</name>
</gene>
<comment type="caution">
    <text evidence="2">The sequence shown here is derived from an EMBL/GenBank/DDBJ whole genome shotgun (WGS) entry which is preliminary data.</text>
</comment>
<accession>A0A317UV37</accession>
<reference evidence="2 3" key="1">
    <citation type="submission" date="2016-12" db="EMBL/GenBank/DDBJ databases">
        <title>The genomes of Aspergillus section Nigri reveals drivers in fungal speciation.</title>
        <authorList>
            <consortium name="DOE Joint Genome Institute"/>
            <person name="Vesth T.C."/>
            <person name="Nybo J."/>
            <person name="Theobald S."/>
            <person name="Brandl J."/>
            <person name="Frisvad J.C."/>
            <person name="Nielsen K.F."/>
            <person name="Lyhne E.K."/>
            <person name="Kogle M.E."/>
            <person name="Kuo A."/>
            <person name="Riley R."/>
            <person name="Clum A."/>
            <person name="Nolan M."/>
            <person name="Lipzen A."/>
            <person name="Salamov A."/>
            <person name="Henrissat B."/>
            <person name="Wiebenga A."/>
            <person name="De Vries R.P."/>
            <person name="Grigoriev I.V."/>
            <person name="Mortensen U.H."/>
            <person name="Andersen M.R."/>
            <person name="Baker S.E."/>
        </authorList>
    </citation>
    <scope>NUCLEOTIDE SEQUENCE [LARGE SCALE GENOMIC DNA]</scope>
    <source>
        <strain evidence="2 3">CBS 115572</strain>
    </source>
</reference>
<evidence type="ECO:0000313" key="2">
    <source>
        <dbReference type="EMBL" id="PWY65286.1"/>
    </source>
</evidence>
<dbReference type="AlphaFoldDB" id="A0A317UV37"/>
<feature type="compositionally biased region" description="Basic and acidic residues" evidence="1">
    <location>
        <begin position="268"/>
        <end position="277"/>
    </location>
</feature>
<proteinExistence type="predicted"/>